<dbReference type="Pfam" id="PF01535">
    <property type="entry name" value="PPR"/>
    <property type="match status" value="2"/>
</dbReference>
<dbReference type="Pfam" id="PF06027">
    <property type="entry name" value="SLC35F"/>
    <property type="match status" value="1"/>
</dbReference>
<feature type="transmembrane region" description="Helical" evidence="10">
    <location>
        <begin position="710"/>
        <end position="728"/>
    </location>
</feature>
<evidence type="ECO:0000313" key="11">
    <source>
        <dbReference type="EMBL" id="PKU82435.1"/>
    </source>
</evidence>
<evidence type="ECO:0000256" key="6">
    <source>
        <dbReference type="ARBA" id="ARBA00022989"/>
    </source>
</evidence>
<feature type="transmembrane region" description="Helical" evidence="10">
    <location>
        <begin position="802"/>
        <end position="821"/>
    </location>
</feature>
<evidence type="ECO:0000256" key="9">
    <source>
        <dbReference type="SAM" id="MobiDB-lite"/>
    </source>
</evidence>
<feature type="transmembrane region" description="Helical" evidence="10">
    <location>
        <begin position="740"/>
        <end position="762"/>
    </location>
</feature>
<evidence type="ECO:0000256" key="5">
    <source>
        <dbReference type="ARBA" id="ARBA00022737"/>
    </source>
</evidence>
<feature type="compositionally biased region" description="Polar residues" evidence="9">
    <location>
        <begin position="664"/>
        <end position="679"/>
    </location>
</feature>
<sequence>MNLVGRRSISSRPNLRHEAESKVVALCNLGRLREAIEAFCSYQSPLSSSTYSHLLQLCVDTCAIDEGKILHESILARGYCPNLHLNTKFIIFFAKAGDLVSARKVFDGMPEKNVVSWTALMSGYSQNGLLEETLDIFYLMHRGCNKANQFTYASVLKACTGTGCIRSGLQIQGCIEKSRFRQNLYVNSALVDFHLKCGVLQDAQSLFWRMEDRDVVLWNSMIGGHAVCGLAYDSFRLFFSMLKEGKIPDHFTFASILRACGLVKDFLNADKMHSLIIKSGFANHYAVAGSLIDAYVKCRRITSARLLYDSLPEQDLVSCTTLISGYSQDRSYCRDALKLYCKINQTGMKIDNVILCSMLNVSANEASLDLGKQIHARAVKNQSKHDVALQNALVDMYAKSGELKDAHLAFDEMKSKNVISWTSLITGYGKHGQGTDAVTLFKKMEDNGVKPNDITFLSLISACSHSGLTRKGMNFFDLMVNKYAIQPRSEHYSCVVDLLGRQGLINEAYNFVKKMNFKPNISIWGAMLGACGIHDNRSLGEVAAVKEHRLHCFVMAFRRSMSRDAWRWLLGLSYIFAVAMIWIAASYIVQSVEDAGVSPFLVTYICNSLFFIYIPIVEVARFFEDSAKKSSYRIIDRQDLGLRGDGSLENLNLLPDINHISEPTSVASQSDKNNSSAKPSNFEDGEHSFAVNEDASHQVDEKEQWTRFSVAKISLLICPFWFFGQLAFNFSLKYTTVTVSILSNTILSSASSLFTFFVSLAFLGEKFTWVKLISVLLCMGGTVIVSLTDSSANSNAVATNPVFGDILALVSASLYAVYITLIRAKLPDEVDGKVQASTAQFLGYLGLFNFLIFLPVAIVLDFSKLEPFHVLTWKQLGLIVGKGLLDNVLSDYLQVKATQLTSTTVATAGLSVQVPLAAIVDSLTGHPPRLAECMGAASIMVGFVGINIPSNAFSHSQGTMQELEAEDASLPTELVELGRTNIP</sequence>
<dbReference type="GO" id="GO:0003723">
    <property type="term" value="F:RNA binding"/>
    <property type="evidence" value="ECO:0007669"/>
    <property type="project" value="InterPro"/>
</dbReference>
<keyword evidence="4 10" id="KW-0812">Transmembrane</keyword>
<dbReference type="InterPro" id="IPR009262">
    <property type="entry name" value="SLC35_F1/F2/F6"/>
</dbReference>
<feature type="transmembrane region" description="Helical" evidence="10">
    <location>
        <begin position="769"/>
        <end position="787"/>
    </location>
</feature>
<evidence type="ECO:0000256" key="8">
    <source>
        <dbReference type="PROSITE-ProRule" id="PRU00708"/>
    </source>
</evidence>
<dbReference type="Gene3D" id="1.10.3730.20">
    <property type="match status" value="1"/>
</dbReference>
<evidence type="ECO:0000256" key="4">
    <source>
        <dbReference type="ARBA" id="ARBA00022692"/>
    </source>
</evidence>
<dbReference type="Pfam" id="PF13041">
    <property type="entry name" value="PPR_2"/>
    <property type="match status" value="2"/>
</dbReference>
<comment type="subcellular location">
    <subcellularLocation>
        <location evidence="1">Membrane</location>
        <topology evidence="1">Multi-pass membrane protein</topology>
    </subcellularLocation>
</comment>
<evidence type="ECO:0000256" key="1">
    <source>
        <dbReference type="ARBA" id="ARBA00004141"/>
    </source>
</evidence>
<keyword evidence="5" id="KW-0677">Repeat</keyword>
<name>A0A2I0X3E6_9ASPA</name>
<dbReference type="GO" id="GO:0009451">
    <property type="term" value="P:RNA modification"/>
    <property type="evidence" value="ECO:0007669"/>
    <property type="project" value="InterPro"/>
</dbReference>
<comment type="similarity">
    <text evidence="2">Belongs to the SLC35F solute transporter family.</text>
</comment>
<organism evidence="11 12">
    <name type="scientific">Dendrobium catenatum</name>
    <dbReference type="NCBI Taxonomy" id="906689"/>
    <lineage>
        <taxon>Eukaryota</taxon>
        <taxon>Viridiplantae</taxon>
        <taxon>Streptophyta</taxon>
        <taxon>Embryophyta</taxon>
        <taxon>Tracheophyta</taxon>
        <taxon>Spermatophyta</taxon>
        <taxon>Magnoliopsida</taxon>
        <taxon>Liliopsida</taxon>
        <taxon>Asparagales</taxon>
        <taxon>Orchidaceae</taxon>
        <taxon>Epidendroideae</taxon>
        <taxon>Malaxideae</taxon>
        <taxon>Dendrobiinae</taxon>
        <taxon>Dendrobium</taxon>
    </lineage>
</organism>
<feature type="transmembrane region" description="Helical" evidence="10">
    <location>
        <begin position="841"/>
        <end position="860"/>
    </location>
</feature>
<feature type="region of interest" description="Disordered" evidence="9">
    <location>
        <begin position="664"/>
        <end position="684"/>
    </location>
</feature>
<dbReference type="GO" id="GO:0016020">
    <property type="term" value="C:membrane"/>
    <property type="evidence" value="ECO:0007669"/>
    <property type="project" value="UniProtKB-SubCell"/>
</dbReference>
<dbReference type="InterPro" id="IPR046960">
    <property type="entry name" value="PPR_At4g14850-like_plant"/>
</dbReference>
<dbReference type="FunFam" id="1.25.40.10:FF:000090">
    <property type="entry name" value="Pentatricopeptide repeat-containing protein, chloroplastic"/>
    <property type="match status" value="1"/>
</dbReference>
<evidence type="ECO:0000313" key="12">
    <source>
        <dbReference type="Proteomes" id="UP000233837"/>
    </source>
</evidence>
<evidence type="ECO:0000256" key="10">
    <source>
        <dbReference type="SAM" id="Phobius"/>
    </source>
</evidence>
<evidence type="ECO:0000256" key="2">
    <source>
        <dbReference type="ARBA" id="ARBA00007863"/>
    </source>
</evidence>
<feature type="repeat" description="PPR" evidence="8">
    <location>
        <begin position="417"/>
        <end position="451"/>
    </location>
</feature>
<evidence type="ECO:0000256" key="7">
    <source>
        <dbReference type="ARBA" id="ARBA00023136"/>
    </source>
</evidence>
<dbReference type="EMBL" id="KZ502191">
    <property type="protein sequence ID" value="PKU82435.1"/>
    <property type="molecule type" value="Genomic_DNA"/>
</dbReference>
<proteinExistence type="inferred from homology"/>
<evidence type="ECO:0000256" key="3">
    <source>
        <dbReference type="ARBA" id="ARBA00022448"/>
    </source>
</evidence>
<dbReference type="InterPro" id="IPR002885">
    <property type="entry name" value="PPR_rpt"/>
</dbReference>
<feature type="repeat" description="PPR" evidence="8">
    <location>
        <begin position="386"/>
        <end position="416"/>
    </location>
</feature>
<dbReference type="GO" id="GO:0022857">
    <property type="term" value="F:transmembrane transporter activity"/>
    <property type="evidence" value="ECO:0007669"/>
    <property type="project" value="InterPro"/>
</dbReference>
<feature type="transmembrane region" description="Helical" evidence="10">
    <location>
        <begin position="601"/>
        <end position="623"/>
    </location>
</feature>
<reference evidence="11 12" key="2">
    <citation type="journal article" date="2017" name="Nature">
        <title>The Apostasia genome and the evolution of orchids.</title>
        <authorList>
            <person name="Zhang G.Q."/>
            <person name="Liu K.W."/>
            <person name="Li Z."/>
            <person name="Lohaus R."/>
            <person name="Hsiao Y.Y."/>
            <person name="Niu S.C."/>
            <person name="Wang J.Y."/>
            <person name="Lin Y.C."/>
            <person name="Xu Q."/>
            <person name="Chen L.J."/>
            <person name="Yoshida K."/>
            <person name="Fujiwara S."/>
            <person name="Wang Z.W."/>
            <person name="Zhang Y.Q."/>
            <person name="Mitsuda N."/>
            <person name="Wang M."/>
            <person name="Liu G.H."/>
            <person name="Pecoraro L."/>
            <person name="Huang H.X."/>
            <person name="Xiao X.J."/>
            <person name="Lin M."/>
            <person name="Wu X.Y."/>
            <person name="Wu W.L."/>
            <person name="Chen Y.Y."/>
            <person name="Chang S.B."/>
            <person name="Sakamoto S."/>
            <person name="Ohme-Takagi M."/>
            <person name="Yagi M."/>
            <person name="Zeng S.J."/>
            <person name="Shen C.Y."/>
            <person name="Yeh C.M."/>
            <person name="Luo Y.B."/>
            <person name="Tsai W.C."/>
            <person name="Van de Peer Y."/>
            <person name="Liu Z.J."/>
        </authorList>
    </citation>
    <scope>NUCLEOTIDE SEQUENCE [LARGE SCALE GENOMIC DNA]</scope>
    <source>
        <tissue evidence="11">The whole plant</tissue>
    </source>
</reference>
<feature type="repeat" description="PPR" evidence="8">
    <location>
        <begin position="315"/>
        <end position="350"/>
    </location>
</feature>
<feature type="repeat" description="PPR" evidence="8">
    <location>
        <begin position="214"/>
        <end position="248"/>
    </location>
</feature>
<dbReference type="Gene3D" id="1.25.40.10">
    <property type="entry name" value="Tetratricopeptide repeat domain"/>
    <property type="match status" value="4"/>
</dbReference>
<accession>A0A2I0X3E6</accession>
<dbReference type="SUPFAM" id="SSF103481">
    <property type="entry name" value="Multidrug resistance efflux transporter EmrE"/>
    <property type="match status" value="1"/>
</dbReference>
<dbReference type="InterPro" id="IPR011990">
    <property type="entry name" value="TPR-like_helical_dom_sf"/>
</dbReference>
<dbReference type="FunFam" id="1.25.40.10:FF:000381">
    <property type="entry name" value="Pentatricopeptide repeat-containing protein"/>
    <property type="match status" value="1"/>
</dbReference>
<dbReference type="PANTHER" id="PTHR47926:SF417">
    <property type="entry name" value="PENTACOTRIPEPTIDE-REPEAT REGION OF PRORP DOMAIN-CONTAINING PROTEIN"/>
    <property type="match status" value="1"/>
</dbReference>
<dbReference type="NCBIfam" id="TIGR00756">
    <property type="entry name" value="PPR"/>
    <property type="match status" value="3"/>
</dbReference>
<dbReference type="Proteomes" id="UP000233837">
    <property type="component" value="Unassembled WGS sequence"/>
</dbReference>
<protein>
    <submittedName>
        <fullName evidence="11">Pentatricopeptide repeat-containing protein</fullName>
    </submittedName>
</protein>
<keyword evidence="6 10" id="KW-1133">Transmembrane helix</keyword>
<keyword evidence="3" id="KW-0813">Transport</keyword>
<reference evidence="11 12" key="1">
    <citation type="journal article" date="2016" name="Sci. Rep.">
        <title>The Dendrobium catenatum Lindl. genome sequence provides insights into polysaccharide synthase, floral development and adaptive evolution.</title>
        <authorList>
            <person name="Zhang G.Q."/>
            <person name="Xu Q."/>
            <person name="Bian C."/>
            <person name="Tsai W.C."/>
            <person name="Yeh C.M."/>
            <person name="Liu K.W."/>
            <person name="Yoshida K."/>
            <person name="Zhang L.S."/>
            <person name="Chang S.B."/>
            <person name="Chen F."/>
            <person name="Shi Y."/>
            <person name="Su Y.Y."/>
            <person name="Zhang Y.Q."/>
            <person name="Chen L.J."/>
            <person name="Yin Y."/>
            <person name="Lin M."/>
            <person name="Huang H."/>
            <person name="Deng H."/>
            <person name="Wang Z.W."/>
            <person name="Zhu S.L."/>
            <person name="Zhao X."/>
            <person name="Deng C."/>
            <person name="Niu S.C."/>
            <person name="Huang J."/>
            <person name="Wang M."/>
            <person name="Liu G.H."/>
            <person name="Yang H.J."/>
            <person name="Xiao X.J."/>
            <person name="Hsiao Y.Y."/>
            <person name="Wu W.L."/>
            <person name="Chen Y.Y."/>
            <person name="Mitsuda N."/>
            <person name="Ohme-Takagi M."/>
            <person name="Luo Y.B."/>
            <person name="Van de Peer Y."/>
            <person name="Liu Z.J."/>
        </authorList>
    </citation>
    <scope>NUCLEOTIDE SEQUENCE [LARGE SCALE GENOMIC DNA]</scope>
    <source>
        <tissue evidence="11">The whole plant</tissue>
    </source>
</reference>
<gene>
    <name evidence="11" type="primary">PCMP-E94</name>
    <name evidence="11" type="ORF">MA16_Dca005440</name>
</gene>
<keyword evidence="12" id="KW-1185">Reference proteome</keyword>
<dbReference type="InterPro" id="IPR037185">
    <property type="entry name" value="EmrE-like"/>
</dbReference>
<dbReference type="PANTHER" id="PTHR47926">
    <property type="entry name" value="PENTATRICOPEPTIDE REPEAT-CONTAINING PROTEIN"/>
    <property type="match status" value="1"/>
</dbReference>
<feature type="repeat" description="PPR" evidence="8">
    <location>
        <begin position="113"/>
        <end position="143"/>
    </location>
</feature>
<feature type="transmembrane region" description="Helical" evidence="10">
    <location>
        <begin position="568"/>
        <end position="589"/>
    </location>
</feature>
<dbReference type="PROSITE" id="PS51375">
    <property type="entry name" value="PPR"/>
    <property type="match status" value="5"/>
</dbReference>
<keyword evidence="7 10" id="KW-0472">Membrane</keyword>
<dbReference type="AlphaFoldDB" id="A0A2I0X3E6"/>